<feature type="repeat" description="TPR" evidence="3">
    <location>
        <begin position="274"/>
        <end position="307"/>
    </location>
</feature>
<dbReference type="Pfam" id="PF25063">
    <property type="entry name" value="ARM_TT21_C"/>
    <property type="match status" value="1"/>
</dbReference>
<organism evidence="5 6">
    <name type="scientific">Dinghuibacter silviterrae</name>
    <dbReference type="NCBI Taxonomy" id="1539049"/>
    <lineage>
        <taxon>Bacteria</taxon>
        <taxon>Pseudomonadati</taxon>
        <taxon>Bacteroidota</taxon>
        <taxon>Chitinophagia</taxon>
        <taxon>Chitinophagales</taxon>
        <taxon>Chitinophagaceae</taxon>
        <taxon>Dinghuibacter</taxon>
    </lineage>
</organism>
<dbReference type="PANTHER" id="PTHR44943:SF8">
    <property type="entry name" value="TPR REPEAT-CONTAINING PROTEIN MJ0263"/>
    <property type="match status" value="1"/>
</dbReference>
<sequence length="473" mass="55499">MRDHSFRQDREELKELLRQYENMKAGRRHSFLEEESFERIIDYFDDRNELVQAMQAAELAMEQYPYSSVLMVKKADLMIASRRYREALELLDQAEVMDSGDINIYILKTDAYLALDLQAKAVEVLESAIIQFEDDERIELLFELADVYDDYEEFDKVFDCLKLILEADANNEEALYKICFWTDFTGRNEESIRVHQRILEEFPYNELAWFNLAAAYQGLKLYEKAIDAYQYAITIDEKFDFAYRNMADAFIRLHRYKEAIEPLEKVIELSRPEDVIYEALGHCYDKLRNYAQARFYYKKASHLNPEDSKLYYKIACTYINEGQTESAVKQLQNALRLQPLQPEFNLAMGECMVELGRYQDAIEYFGNVIRAKSKSIKGWSALLECLMKGNLLDEAEEYAQTAYEETGSKPVFLFYKTAILFAQGKSKEALNLLEVAMEKAPKLIRKLIDLSPRLLQHQQVVDIIARYKRNKSI</sequence>
<dbReference type="EMBL" id="SODV01000001">
    <property type="protein sequence ID" value="TDX00665.1"/>
    <property type="molecule type" value="Genomic_DNA"/>
</dbReference>
<keyword evidence="2 3" id="KW-0802">TPR repeat</keyword>
<evidence type="ECO:0000313" key="6">
    <source>
        <dbReference type="Proteomes" id="UP000294498"/>
    </source>
</evidence>
<evidence type="ECO:0000259" key="4">
    <source>
        <dbReference type="Pfam" id="PF25063"/>
    </source>
</evidence>
<dbReference type="InterPro" id="IPR019734">
    <property type="entry name" value="TPR_rpt"/>
</dbReference>
<evidence type="ECO:0000313" key="5">
    <source>
        <dbReference type="EMBL" id="TDX00665.1"/>
    </source>
</evidence>
<keyword evidence="1" id="KW-0677">Repeat</keyword>
<dbReference type="PANTHER" id="PTHR44943">
    <property type="entry name" value="CELLULOSE SYNTHASE OPERON PROTEIN C"/>
    <property type="match status" value="1"/>
</dbReference>
<dbReference type="OrthoDB" id="9803982at2"/>
<dbReference type="SUPFAM" id="SSF48452">
    <property type="entry name" value="TPR-like"/>
    <property type="match status" value="3"/>
</dbReference>
<reference evidence="5 6" key="1">
    <citation type="submission" date="2019-03" db="EMBL/GenBank/DDBJ databases">
        <title>Genomic Encyclopedia of Type Strains, Phase IV (KMG-IV): sequencing the most valuable type-strain genomes for metagenomic binning, comparative biology and taxonomic classification.</title>
        <authorList>
            <person name="Goeker M."/>
        </authorList>
    </citation>
    <scope>NUCLEOTIDE SEQUENCE [LARGE SCALE GENOMIC DNA]</scope>
    <source>
        <strain evidence="5 6">DSM 100059</strain>
    </source>
</reference>
<evidence type="ECO:0000256" key="3">
    <source>
        <dbReference type="PROSITE-ProRule" id="PRU00339"/>
    </source>
</evidence>
<dbReference type="Gene3D" id="1.25.40.10">
    <property type="entry name" value="Tetratricopeptide repeat domain"/>
    <property type="match status" value="4"/>
</dbReference>
<dbReference type="SMART" id="SM00028">
    <property type="entry name" value="TPR"/>
    <property type="match status" value="9"/>
</dbReference>
<name>A0A4R8DTB9_9BACT</name>
<dbReference type="RefSeq" id="WP_133992534.1">
    <property type="nucleotide sequence ID" value="NZ_SODV01000001.1"/>
</dbReference>
<dbReference type="PROSITE" id="PS50005">
    <property type="entry name" value="TPR"/>
    <property type="match status" value="5"/>
</dbReference>
<proteinExistence type="predicted"/>
<feature type="repeat" description="TPR" evidence="3">
    <location>
        <begin position="308"/>
        <end position="341"/>
    </location>
</feature>
<dbReference type="Proteomes" id="UP000294498">
    <property type="component" value="Unassembled WGS sequence"/>
</dbReference>
<dbReference type="InterPro" id="IPR056834">
    <property type="entry name" value="ARM_TT21_C"/>
</dbReference>
<comment type="caution">
    <text evidence="5">The sequence shown here is derived from an EMBL/GenBank/DDBJ whole genome shotgun (WGS) entry which is preliminary data.</text>
</comment>
<gene>
    <name evidence="5" type="ORF">EDB95_1691</name>
</gene>
<dbReference type="AlphaFoldDB" id="A0A4R8DTB9"/>
<dbReference type="Pfam" id="PF13432">
    <property type="entry name" value="TPR_16"/>
    <property type="match status" value="1"/>
</dbReference>
<evidence type="ECO:0000256" key="1">
    <source>
        <dbReference type="ARBA" id="ARBA00022737"/>
    </source>
</evidence>
<feature type="repeat" description="TPR" evidence="3">
    <location>
        <begin position="342"/>
        <end position="375"/>
    </location>
</feature>
<feature type="domain" description="Tetratricopeptide repeat protein 21A/21B C-terminal ARM" evidence="4">
    <location>
        <begin position="224"/>
        <end position="341"/>
    </location>
</feature>
<dbReference type="InterPro" id="IPR051685">
    <property type="entry name" value="Ycf3/AcsC/BcsC/TPR_MFPF"/>
</dbReference>
<feature type="repeat" description="TPR" evidence="3">
    <location>
        <begin position="206"/>
        <end position="239"/>
    </location>
</feature>
<accession>A0A4R8DTB9</accession>
<evidence type="ECO:0000256" key="2">
    <source>
        <dbReference type="ARBA" id="ARBA00022803"/>
    </source>
</evidence>
<feature type="repeat" description="TPR" evidence="3">
    <location>
        <begin position="240"/>
        <end position="273"/>
    </location>
</feature>
<protein>
    <submittedName>
        <fullName evidence="5">Tetratricopeptide repeat protein</fullName>
    </submittedName>
</protein>
<keyword evidence="6" id="KW-1185">Reference proteome</keyword>
<dbReference type="InterPro" id="IPR011990">
    <property type="entry name" value="TPR-like_helical_dom_sf"/>
</dbReference>